<evidence type="ECO:0008006" key="2">
    <source>
        <dbReference type="Google" id="ProtNLM"/>
    </source>
</evidence>
<dbReference type="SUPFAM" id="SSF54919">
    <property type="entry name" value="Nucleoside diphosphate kinase, NDK"/>
    <property type="match status" value="1"/>
</dbReference>
<evidence type="ECO:0000313" key="1">
    <source>
        <dbReference type="EMBL" id="CAD9700420.1"/>
    </source>
</evidence>
<organism evidence="1">
    <name type="scientific">Mucochytrium quahogii</name>
    <dbReference type="NCBI Taxonomy" id="96639"/>
    <lineage>
        <taxon>Eukaryota</taxon>
        <taxon>Sar</taxon>
        <taxon>Stramenopiles</taxon>
        <taxon>Bigyra</taxon>
        <taxon>Labyrinthulomycetes</taxon>
        <taxon>Thraustochytrida</taxon>
        <taxon>Thraustochytriidae</taxon>
        <taxon>Mucochytrium</taxon>
    </lineage>
</organism>
<gene>
    <name evidence="1" type="ORF">QSP1433_LOCUS14241</name>
</gene>
<dbReference type="EMBL" id="HBHK01022441">
    <property type="protein sequence ID" value="CAD9700420.1"/>
    <property type="molecule type" value="Transcribed_RNA"/>
</dbReference>
<proteinExistence type="predicted"/>
<accession>A0A7S2SHS7</accession>
<sequence length="388" mass="42934">MVAAAGVATMFLFGRGGAEPVEMQAVQVDVQPVVLEEPVVVNENVLVLDVANVDLIKNLESRVKQLEKDFAVLNAGRYNEAFVFVKPHAVTEKVKEIVKEGLEKAGITIKQEGNIAHDKIDQLKLIDNHYGAIANKAVLQKPSELNVPEKGQGQFEKMFGESWSDAIAKGEVYNAKDAAEKLGISGKELDEKWSHLQRGKDLIKFGGGFYCGKVDGIYVMNGFYMAMRDKYCAAPAQIQYYVVQWDPNQLSWKDFREKILGATDPAVAEVDSLRRKIHDEWEKLGLNAKPDVGDNGLHASASPFEAAAERINWTGAELEKDVYGKAALSLGICKNKLKAWMKDAQVEYEGSKQSIFDLLEDLDTSETLEKLEAIRKSSCKGCKDTSSK</sequence>
<dbReference type="Gene3D" id="3.30.70.141">
    <property type="entry name" value="Nucleoside diphosphate kinase-like domain"/>
    <property type="match status" value="1"/>
</dbReference>
<reference evidence="1" key="1">
    <citation type="submission" date="2021-01" db="EMBL/GenBank/DDBJ databases">
        <authorList>
            <person name="Corre E."/>
            <person name="Pelletier E."/>
            <person name="Niang G."/>
            <person name="Scheremetjew M."/>
            <person name="Finn R."/>
            <person name="Kale V."/>
            <person name="Holt S."/>
            <person name="Cochrane G."/>
            <person name="Meng A."/>
            <person name="Brown T."/>
            <person name="Cohen L."/>
        </authorList>
    </citation>
    <scope>NUCLEOTIDE SEQUENCE</scope>
    <source>
        <strain evidence="1">NY070348D</strain>
    </source>
</reference>
<dbReference type="AlphaFoldDB" id="A0A7S2SHS7"/>
<name>A0A7S2SHS7_9STRA</name>
<protein>
    <recommendedName>
        <fullName evidence="2">Nucleoside-diphosphate kinase</fullName>
    </recommendedName>
</protein>
<dbReference type="InterPro" id="IPR036850">
    <property type="entry name" value="NDK-like_dom_sf"/>
</dbReference>